<feature type="compositionally biased region" description="Low complexity" evidence="8">
    <location>
        <begin position="574"/>
        <end position="587"/>
    </location>
</feature>
<keyword evidence="11" id="KW-1185">Reference proteome</keyword>
<dbReference type="InterPro" id="IPR019542">
    <property type="entry name" value="Enhancer_polycomb-like_N"/>
</dbReference>
<protein>
    <recommendedName>
        <fullName evidence="7">Enhancer of polycomb-like protein</fullName>
    </recommendedName>
</protein>
<comment type="function">
    <text evidence="6">Component of the NuA4 histone acetyltransferase complex which is involved in transcriptional activation of selected genes principally by acetylation of nucleosomal histone H4 and H2A. The NuA4 complex is also involved in DNA repair. Involved in gene silencing by neighboring heterochromatin, blockage of the silencing spreading along the chromosome, and required for cell cycle progression through G2/M.</text>
</comment>
<keyword evidence="5 7" id="KW-0539">Nucleus</keyword>
<dbReference type="GO" id="GO:0006357">
    <property type="term" value="P:regulation of transcription by RNA polymerase II"/>
    <property type="evidence" value="ECO:0007669"/>
    <property type="project" value="InterPro"/>
</dbReference>
<feature type="region of interest" description="Disordered" evidence="8">
    <location>
        <begin position="541"/>
        <end position="587"/>
    </location>
</feature>
<feature type="compositionally biased region" description="Polar residues" evidence="8">
    <location>
        <begin position="552"/>
        <end position="573"/>
    </location>
</feature>
<feature type="region of interest" description="Disordered" evidence="8">
    <location>
        <begin position="336"/>
        <end position="360"/>
    </location>
</feature>
<feature type="domain" description="Enhancer of polycomb-like N-terminal" evidence="9">
    <location>
        <begin position="27"/>
        <end position="155"/>
    </location>
</feature>
<evidence type="ECO:0000256" key="4">
    <source>
        <dbReference type="ARBA" id="ARBA00023163"/>
    </source>
</evidence>
<sequence>MRLQAPARQVRIRKLAKHTQQVVLREDQFESAEYRSLQNQYNVETGVEKSEEKARDFEYHLQAALAADSRTDYKDAEKEIPAPPSLESSNIDYDNLYSLTFEKPATYIRFSQTVEDCTGCQYNMTTQDEVFLRLYNQKKTIQCSEDDFEKIMEIFGEVSEIQAPHSSVDGFVVSFDDMILSLRQQVDEQILVFARDIYEHWKARKQDLNGLPLQPTLKFEKNQEKDDGDPYVCFRRRDARHTRKTRARDLQSTEKLKKLRRELEDGRALLDMAYRRELLKQDLLATDRGVFEKRMKLKEIKIKLAIQGDDQDLVNERVGYQFEKMKPATDILQPQRRRDQVVPYQTGPTQPRVTSRSDNRSLEAEPLLLSYEQEKKENRLRGEIEEKIRLHRKWNEGHIDLTQEPLSPIYGQGSDTGFRTVTTQYQLMTPPSSVTFESFDHPSPSQEPPDEHEKLTVRFSSPSEEEGDRGHPAYRRRTGRGGRLWIDRRGMTSPIKFTDPILLDRWKYDREDNEQPIYDLDPYSTNSLKFRATIPLPAYLFPHRSRREDKNIQSTKETSNGTENPPRTMSPAQSLGGKPSLGGKSSK</sequence>
<dbReference type="GO" id="GO:0035267">
    <property type="term" value="C:NuA4 histone acetyltransferase complex"/>
    <property type="evidence" value="ECO:0007669"/>
    <property type="project" value="InterPro"/>
</dbReference>
<dbReference type="Pfam" id="PF10513">
    <property type="entry name" value="EPL1"/>
    <property type="match status" value="1"/>
</dbReference>
<comment type="subcellular location">
    <subcellularLocation>
        <location evidence="1 7">Nucleus</location>
    </subcellularLocation>
</comment>
<dbReference type="STRING" id="212602.A0A420HY72"/>
<dbReference type="AlphaFoldDB" id="A0A420HY72"/>
<dbReference type="Proteomes" id="UP000286134">
    <property type="component" value="Unassembled WGS sequence"/>
</dbReference>
<evidence type="ECO:0000313" key="10">
    <source>
        <dbReference type="EMBL" id="RKF62370.1"/>
    </source>
</evidence>
<proteinExistence type="inferred from homology"/>
<accession>A0A420HY72</accession>
<name>A0A420HY72_9PEZI</name>
<comment type="similarity">
    <text evidence="2 7">Belongs to the enhancer of polycomb family.</text>
</comment>
<organism evidence="10 11">
    <name type="scientific">Erysiphe neolycopersici</name>
    <dbReference type="NCBI Taxonomy" id="212602"/>
    <lineage>
        <taxon>Eukaryota</taxon>
        <taxon>Fungi</taxon>
        <taxon>Dikarya</taxon>
        <taxon>Ascomycota</taxon>
        <taxon>Pezizomycotina</taxon>
        <taxon>Leotiomycetes</taxon>
        <taxon>Erysiphales</taxon>
        <taxon>Erysiphaceae</taxon>
        <taxon>Erysiphe</taxon>
    </lineage>
</organism>
<comment type="caution">
    <text evidence="10">The sequence shown here is derived from an EMBL/GenBank/DDBJ whole genome shotgun (WGS) entry which is preliminary data.</text>
</comment>
<evidence type="ECO:0000256" key="8">
    <source>
        <dbReference type="SAM" id="MobiDB-lite"/>
    </source>
</evidence>
<evidence type="ECO:0000313" key="11">
    <source>
        <dbReference type="Proteomes" id="UP000286134"/>
    </source>
</evidence>
<feature type="region of interest" description="Disordered" evidence="8">
    <location>
        <begin position="432"/>
        <end position="476"/>
    </location>
</feature>
<evidence type="ECO:0000256" key="7">
    <source>
        <dbReference type="RuleBase" id="RU361124"/>
    </source>
</evidence>
<dbReference type="InterPro" id="IPR024943">
    <property type="entry name" value="Enhancer_polycomb"/>
</dbReference>
<evidence type="ECO:0000256" key="6">
    <source>
        <dbReference type="ARBA" id="ARBA00025513"/>
    </source>
</evidence>
<evidence type="ECO:0000256" key="5">
    <source>
        <dbReference type="ARBA" id="ARBA00023242"/>
    </source>
</evidence>
<keyword evidence="4 7" id="KW-0804">Transcription</keyword>
<evidence type="ECO:0000256" key="2">
    <source>
        <dbReference type="ARBA" id="ARBA00008035"/>
    </source>
</evidence>
<dbReference type="EMBL" id="MCFK01003401">
    <property type="protein sequence ID" value="RKF62370.1"/>
    <property type="molecule type" value="Genomic_DNA"/>
</dbReference>
<dbReference type="OrthoDB" id="435275at2759"/>
<dbReference type="GO" id="GO:0005634">
    <property type="term" value="C:nucleus"/>
    <property type="evidence" value="ECO:0007669"/>
    <property type="project" value="UniProtKB-SubCell"/>
</dbReference>
<evidence type="ECO:0000259" key="9">
    <source>
        <dbReference type="Pfam" id="PF10513"/>
    </source>
</evidence>
<dbReference type="PANTHER" id="PTHR14898">
    <property type="entry name" value="ENHANCER OF POLYCOMB"/>
    <property type="match status" value="1"/>
</dbReference>
<evidence type="ECO:0000256" key="3">
    <source>
        <dbReference type="ARBA" id="ARBA00023015"/>
    </source>
</evidence>
<keyword evidence="3 7" id="KW-0805">Transcription regulation</keyword>
<gene>
    <name evidence="10" type="ORF">OnM2_034057</name>
</gene>
<evidence type="ECO:0000256" key="1">
    <source>
        <dbReference type="ARBA" id="ARBA00004123"/>
    </source>
</evidence>
<reference evidence="10 11" key="1">
    <citation type="journal article" date="2018" name="BMC Genomics">
        <title>Comparative genome analyses reveal sequence features reflecting distinct modes of host-adaptation between dicot and monocot powdery mildew.</title>
        <authorList>
            <person name="Wu Y."/>
            <person name="Ma X."/>
            <person name="Pan Z."/>
            <person name="Kale S.D."/>
            <person name="Song Y."/>
            <person name="King H."/>
            <person name="Zhang Q."/>
            <person name="Presley C."/>
            <person name="Deng X."/>
            <person name="Wei C.I."/>
            <person name="Xiao S."/>
        </authorList>
    </citation>
    <scope>NUCLEOTIDE SEQUENCE [LARGE SCALE GENOMIC DNA]</scope>
    <source>
        <strain evidence="10">UMSG2</strain>
    </source>
</reference>